<dbReference type="OrthoDB" id="1905225at2"/>
<feature type="compositionally biased region" description="Low complexity" evidence="2">
    <location>
        <begin position="277"/>
        <end position="336"/>
    </location>
</feature>
<evidence type="ECO:0000256" key="2">
    <source>
        <dbReference type="SAM" id="MobiDB-lite"/>
    </source>
</evidence>
<name>A0A329UII8_9FIRM</name>
<dbReference type="InterPro" id="IPR003409">
    <property type="entry name" value="MORN"/>
</dbReference>
<evidence type="ECO:0000313" key="4">
    <source>
        <dbReference type="Proteomes" id="UP000250583"/>
    </source>
</evidence>
<feature type="compositionally biased region" description="Low complexity" evidence="2">
    <location>
        <begin position="259"/>
        <end position="269"/>
    </location>
</feature>
<dbReference type="AlphaFoldDB" id="A0A329UII8"/>
<reference evidence="3 4" key="1">
    <citation type="submission" date="2018-02" db="EMBL/GenBank/DDBJ databases">
        <title>Complete genome sequencing of Faecalibacterium prausnitzii strains isolated from the human gut.</title>
        <authorList>
            <person name="Fitzgerald B.C."/>
            <person name="Shkoporov A.N."/>
            <person name="Ross P.R."/>
            <person name="Hill C."/>
        </authorList>
    </citation>
    <scope>NUCLEOTIDE SEQUENCE [LARGE SCALE GENOMIC DNA]</scope>
    <source>
        <strain evidence="3 4">APC923/61-1</strain>
    </source>
</reference>
<sequence>MEQLTFSQHAAANGGSLPWQDAVRLTLLTIQTISAQADPETTYLDVCPEQIVLSKDAREVLSCGKPHSLKEWDAADAANPQLLPWEFWNAWSARTPAAQVYPVAACLFGALSGHLPMAAKARLNGAALRTLPDIPDALNNVLQKGLALNAADRWPSLEAFRAALVDATKIEIAVDDTPEKTDDAPALQAGQLDLSKVRTVDAPKGPQAVYKPTAQKRSVKLGPLLPVAVLSVAFLGGLLAYQFTLRGTPTAEELFLPTATAKTSSSSKAAESEREAASSAAESEAASSSEAAASSPAASEAPASAPSTKQEEPASSAASSKAASSAASSSKAASASSKKEEKPASSASSASSTASSEAAASSAAPENVTQTLTLADGSKFVGKVDGSKQTGTLTKPNGDVYTGTFTDGKLEGKGTLKTASGNSYDGNFAGGQPSGSGTMKYANGSTYTGSWADGQRSGSGTVNYANGDQFSGSFAADLRDGSGTYTWANGTTYRGTWKAGEARKGGTYSYTDAGVKEGLSAGGNLTMQD</sequence>
<evidence type="ECO:0000313" key="3">
    <source>
        <dbReference type="EMBL" id="RAW61385.1"/>
    </source>
</evidence>
<keyword evidence="1" id="KW-0677">Repeat</keyword>
<accession>A0A329UII8</accession>
<dbReference type="SMART" id="SM00698">
    <property type="entry name" value="MORN"/>
    <property type="match status" value="5"/>
</dbReference>
<organism evidence="3 4">
    <name type="scientific">Faecalibacterium prausnitzii</name>
    <dbReference type="NCBI Taxonomy" id="853"/>
    <lineage>
        <taxon>Bacteria</taxon>
        <taxon>Bacillati</taxon>
        <taxon>Bacillota</taxon>
        <taxon>Clostridia</taxon>
        <taxon>Eubacteriales</taxon>
        <taxon>Oscillospiraceae</taxon>
        <taxon>Faecalibacterium</taxon>
    </lineage>
</organism>
<protein>
    <recommendedName>
        <fullName evidence="5">MORN repeat protein</fullName>
    </recommendedName>
</protein>
<dbReference type="RefSeq" id="WP_112147751.1">
    <property type="nucleotide sequence ID" value="NZ_PRLE01000001.1"/>
</dbReference>
<proteinExistence type="predicted"/>
<dbReference type="Gene3D" id="2.20.110.10">
    <property type="entry name" value="Histone H3 K4-specific methyltransferase SET7/9 N-terminal domain"/>
    <property type="match status" value="2"/>
</dbReference>
<evidence type="ECO:0000256" key="1">
    <source>
        <dbReference type="ARBA" id="ARBA00022737"/>
    </source>
</evidence>
<dbReference type="Proteomes" id="UP000250583">
    <property type="component" value="Unassembled WGS sequence"/>
</dbReference>
<comment type="caution">
    <text evidence="3">The sequence shown here is derived from an EMBL/GenBank/DDBJ whole genome shotgun (WGS) entry which is preliminary data.</text>
</comment>
<evidence type="ECO:0008006" key="5">
    <source>
        <dbReference type="Google" id="ProtNLM"/>
    </source>
</evidence>
<dbReference type="PANTHER" id="PTHR23084:SF263">
    <property type="entry name" value="MORN REPEAT-CONTAINING PROTEIN 1"/>
    <property type="match status" value="1"/>
</dbReference>
<dbReference type="PANTHER" id="PTHR23084">
    <property type="entry name" value="PHOSPHATIDYLINOSITOL-4-PHOSPHATE 5-KINASE RELATED"/>
    <property type="match status" value="1"/>
</dbReference>
<feature type="compositionally biased region" description="Low complexity" evidence="2">
    <location>
        <begin position="344"/>
        <end position="366"/>
    </location>
</feature>
<feature type="region of interest" description="Disordered" evidence="2">
    <location>
        <begin position="259"/>
        <end position="442"/>
    </location>
</feature>
<dbReference type="SUPFAM" id="SSF82185">
    <property type="entry name" value="Histone H3 K4-specific methyltransferase SET7/9 N-terminal domain"/>
    <property type="match status" value="1"/>
</dbReference>
<dbReference type="EMBL" id="PRLE01000001">
    <property type="protein sequence ID" value="RAW61385.1"/>
    <property type="molecule type" value="Genomic_DNA"/>
</dbReference>
<dbReference type="Gene3D" id="1.10.510.10">
    <property type="entry name" value="Transferase(Phosphotransferase) domain 1"/>
    <property type="match status" value="1"/>
</dbReference>
<dbReference type="Pfam" id="PF02493">
    <property type="entry name" value="MORN"/>
    <property type="match status" value="4"/>
</dbReference>
<gene>
    <name evidence="3" type="ORF">C4N22_01500</name>
</gene>